<dbReference type="PANTHER" id="PTHR40260:SF2">
    <property type="entry name" value="BLR8190 PROTEIN"/>
    <property type="match status" value="1"/>
</dbReference>
<dbReference type="InterPro" id="IPR011008">
    <property type="entry name" value="Dimeric_a/b-barrel"/>
</dbReference>
<dbReference type="SUPFAM" id="SSF54909">
    <property type="entry name" value="Dimeric alpha+beta barrel"/>
    <property type="match status" value="1"/>
</dbReference>
<sequence length="115" mass="12576">MARTWPDASTLEDRMHRLTVQYFSPADPAAFDERYESTHVPLVHALPGLKSFTLSRPQALGADAPYLVAELWFEDGDALAAALGSPEMAAAAEDSEKYEVASRTMFSGEVRETLG</sequence>
<keyword evidence="3" id="KW-1185">Reference proteome</keyword>
<dbReference type="RefSeq" id="WP_371950324.1">
    <property type="nucleotide sequence ID" value="NZ_JAXCEI010000006.1"/>
</dbReference>
<reference evidence="2 3" key="1">
    <citation type="submission" date="2023-11" db="EMBL/GenBank/DDBJ databases">
        <title>Actinomadura monticuli sp. nov., isolated from volcanic ash.</title>
        <authorList>
            <person name="Lee S.D."/>
            <person name="Yang H."/>
            <person name="Kim I.S."/>
        </authorList>
    </citation>
    <scope>NUCLEOTIDE SEQUENCE [LARGE SCALE GENOMIC DNA]</scope>
    <source>
        <strain evidence="2 3">DLS-62</strain>
    </source>
</reference>
<dbReference type="InterPro" id="IPR009799">
    <property type="entry name" value="EthD_dom"/>
</dbReference>
<dbReference type="Proteomes" id="UP001569963">
    <property type="component" value="Unassembled WGS sequence"/>
</dbReference>
<dbReference type="Gene3D" id="3.30.70.100">
    <property type="match status" value="1"/>
</dbReference>
<evidence type="ECO:0000313" key="3">
    <source>
        <dbReference type="Proteomes" id="UP001569963"/>
    </source>
</evidence>
<dbReference type="PANTHER" id="PTHR40260">
    <property type="entry name" value="BLR8190 PROTEIN"/>
    <property type="match status" value="1"/>
</dbReference>
<name>A0ABV4QBQ7_9ACTN</name>
<dbReference type="EMBL" id="JAXCEI010000006">
    <property type="protein sequence ID" value="MFA1540418.1"/>
    <property type="molecule type" value="Genomic_DNA"/>
</dbReference>
<gene>
    <name evidence="2" type="ORF">SM611_15940</name>
</gene>
<protein>
    <submittedName>
        <fullName evidence="2">EthD family reductase</fullName>
    </submittedName>
</protein>
<dbReference type="Pfam" id="PF07110">
    <property type="entry name" value="EthD"/>
    <property type="match status" value="1"/>
</dbReference>
<comment type="caution">
    <text evidence="2">The sequence shown here is derived from an EMBL/GenBank/DDBJ whole genome shotgun (WGS) entry which is preliminary data.</text>
</comment>
<accession>A0ABV4QBQ7</accession>
<evidence type="ECO:0000313" key="2">
    <source>
        <dbReference type="EMBL" id="MFA1540418.1"/>
    </source>
</evidence>
<organism evidence="2 3">
    <name type="scientific">Actinomadura monticuli</name>
    <dbReference type="NCBI Taxonomy" id="3097367"/>
    <lineage>
        <taxon>Bacteria</taxon>
        <taxon>Bacillati</taxon>
        <taxon>Actinomycetota</taxon>
        <taxon>Actinomycetes</taxon>
        <taxon>Streptosporangiales</taxon>
        <taxon>Thermomonosporaceae</taxon>
        <taxon>Actinomadura</taxon>
    </lineage>
</organism>
<proteinExistence type="predicted"/>
<dbReference type="NCBIfam" id="TIGR02118">
    <property type="entry name" value="EthD family reductase"/>
    <property type="match status" value="1"/>
</dbReference>
<evidence type="ECO:0000259" key="1">
    <source>
        <dbReference type="Pfam" id="PF07110"/>
    </source>
</evidence>
<feature type="domain" description="EthD" evidence="1">
    <location>
        <begin position="26"/>
        <end position="98"/>
    </location>
</feature>